<dbReference type="Pfam" id="PF09721">
    <property type="entry name" value="Exosortase_EpsH"/>
    <property type="match status" value="1"/>
</dbReference>
<evidence type="ECO:0000256" key="5">
    <source>
        <dbReference type="ARBA" id="ARBA00022801"/>
    </source>
</evidence>
<evidence type="ECO:0000256" key="8">
    <source>
        <dbReference type="SAM" id="Phobius"/>
    </source>
</evidence>
<keyword evidence="4 8" id="KW-0812">Transmembrane</keyword>
<gene>
    <name evidence="9" type="ORF">FC82_GL000159</name>
</gene>
<dbReference type="GO" id="GO:0008233">
    <property type="term" value="F:peptidase activity"/>
    <property type="evidence" value="ECO:0007669"/>
    <property type="project" value="UniProtKB-KW"/>
</dbReference>
<reference evidence="9 10" key="1">
    <citation type="journal article" date="2015" name="Genome Announc.">
        <title>Expanding the biotechnology potential of lactobacilli through comparative genomics of 213 strains and associated genera.</title>
        <authorList>
            <person name="Sun Z."/>
            <person name="Harris H.M."/>
            <person name="McCann A."/>
            <person name="Guo C."/>
            <person name="Argimon S."/>
            <person name="Zhang W."/>
            <person name="Yang X."/>
            <person name="Jeffery I.B."/>
            <person name="Cooney J.C."/>
            <person name="Kagawa T.F."/>
            <person name="Liu W."/>
            <person name="Song Y."/>
            <person name="Salvetti E."/>
            <person name="Wrobel A."/>
            <person name="Rasinkangas P."/>
            <person name="Parkhill J."/>
            <person name="Rea M.C."/>
            <person name="O'Sullivan O."/>
            <person name="Ritari J."/>
            <person name="Douillard F.P."/>
            <person name="Paul Ross R."/>
            <person name="Yang R."/>
            <person name="Briner A.E."/>
            <person name="Felis G.E."/>
            <person name="de Vos W.M."/>
            <person name="Barrangou R."/>
            <person name="Klaenhammer T.R."/>
            <person name="Caufield P.W."/>
            <person name="Cui Y."/>
            <person name="Zhang H."/>
            <person name="O'Toole P.W."/>
        </authorList>
    </citation>
    <scope>NUCLEOTIDE SEQUENCE [LARGE SCALE GENOMIC DNA]</scope>
    <source>
        <strain evidence="9 10">DSM 20515</strain>
    </source>
</reference>
<dbReference type="NCBIfam" id="TIGR03110">
    <property type="entry name" value="exosort_Gpos"/>
    <property type="match status" value="1"/>
</dbReference>
<dbReference type="GO" id="GO:0006508">
    <property type="term" value="P:proteolysis"/>
    <property type="evidence" value="ECO:0007669"/>
    <property type="project" value="UniProtKB-KW"/>
</dbReference>
<evidence type="ECO:0000256" key="1">
    <source>
        <dbReference type="ARBA" id="ARBA00004651"/>
    </source>
</evidence>
<keyword evidence="3" id="KW-0645">Protease</keyword>
<feature type="transmembrane region" description="Helical" evidence="8">
    <location>
        <begin position="27"/>
        <end position="51"/>
    </location>
</feature>
<dbReference type="NCBIfam" id="TIGR04178">
    <property type="entry name" value="exo_archaeo"/>
    <property type="match status" value="1"/>
</dbReference>
<dbReference type="InterPro" id="IPR019127">
    <property type="entry name" value="Exosortase"/>
</dbReference>
<dbReference type="PATRIC" id="fig|1423733.4.peg.175"/>
<name>A0A0R2B6Y0_SECCO</name>
<dbReference type="InterPro" id="IPR026392">
    <property type="entry name" value="Exo/Archaeosortase_dom"/>
</dbReference>
<organism evidence="9 10">
    <name type="scientific">Secundilactobacillus collinoides DSM 20515 = JCM 1123</name>
    <dbReference type="NCBI Taxonomy" id="1423733"/>
    <lineage>
        <taxon>Bacteria</taxon>
        <taxon>Bacillati</taxon>
        <taxon>Bacillota</taxon>
        <taxon>Bacilli</taxon>
        <taxon>Lactobacillales</taxon>
        <taxon>Lactobacillaceae</taxon>
        <taxon>Secundilactobacillus</taxon>
    </lineage>
</organism>
<evidence type="ECO:0000256" key="4">
    <source>
        <dbReference type="ARBA" id="ARBA00022692"/>
    </source>
</evidence>
<sequence length="208" mass="23976">MSIYLIIGIVVWLYALSILKRAGLSAFHFIVGSAGLFFILITLSDPYWIWFFTHAVIDGVKWVGEVTGMCEVMTRYGLVNINNPTYPVTMTIDYECSGIIETTAYIGMVAFFPMYNSVERVFFGVVGTLWIYGANVIRLTIVVIIVHLFGGGQYYLAHTIVGRLVFYTLVIAMYYNVFTYTQVSHSLYRNFIKWRDRWRKRLSFRKGS</sequence>
<comment type="caution">
    <text evidence="9">The sequence shown here is derived from an EMBL/GenBank/DDBJ whole genome shotgun (WGS) entry which is preliminary data.</text>
</comment>
<keyword evidence="7 8" id="KW-0472">Membrane</keyword>
<keyword evidence="2" id="KW-1003">Cell membrane</keyword>
<keyword evidence="5" id="KW-0378">Hydrolase</keyword>
<dbReference type="STRING" id="33960.TY91_09790"/>
<feature type="transmembrane region" description="Helical" evidence="8">
    <location>
        <begin position="155"/>
        <end position="177"/>
    </location>
</feature>
<proteinExistence type="predicted"/>
<keyword evidence="6 8" id="KW-1133">Transmembrane helix</keyword>
<evidence type="ECO:0000256" key="3">
    <source>
        <dbReference type="ARBA" id="ARBA00022670"/>
    </source>
</evidence>
<dbReference type="InterPro" id="IPR017541">
    <property type="entry name" value="Exosort-XrtG"/>
</dbReference>
<dbReference type="AlphaFoldDB" id="A0A0R2B6Y0"/>
<evidence type="ECO:0000256" key="6">
    <source>
        <dbReference type="ARBA" id="ARBA00022989"/>
    </source>
</evidence>
<dbReference type="EMBL" id="AYYR01000082">
    <property type="protein sequence ID" value="KRM74402.1"/>
    <property type="molecule type" value="Genomic_DNA"/>
</dbReference>
<evidence type="ECO:0000256" key="2">
    <source>
        <dbReference type="ARBA" id="ARBA00022475"/>
    </source>
</evidence>
<accession>A0A0R2B6Y0</accession>
<dbReference type="Proteomes" id="UP000051845">
    <property type="component" value="Unassembled WGS sequence"/>
</dbReference>
<dbReference type="RefSeq" id="WP_056997214.1">
    <property type="nucleotide sequence ID" value="NZ_AYYR01000082.1"/>
</dbReference>
<feature type="transmembrane region" description="Helical" evidence="8">
    <location>
        <begin position="121"/>
        <end position="149"/>
    </location>
</feature>
<evidence type="ECO:0000256" key="7">
    <source>
        <dbReference type="ARBA" id="ARBA00023136"/>
    </source>
</evidence>
<comment type="subcellular location">
    <subcellularLocation>
        <location evidence="1">Cell membrane</location>
        <topology evidence="1">Multi-pass membrane protein</topology>
    </subcellularLocation>
</comment>
<evidence type="ECO:0008006" key="11">
    <source>
        <dbReference type="Google" id="ProtNLM"/>
    </source>
</evidence>
<protein>
    <recommendedName>
        <fullName evidence="11">Exosortase family protein XrtG</fullName>
    </recommendedName>
</protein>
<dbReference type="GO" id="GO:0005886">
    <property type="term" value="C:plasma membrane"/>
    <property type="evidence" value="ECO:0007669"/>
    <property type="project" value="UniProtKB-SubCell"/>
</dbReference>
<evidence type="ECO:0000313" key="9">
    <source>
        <dbReference type="EMBL" id="KRM74402.1"/>
    </source>
</evidence>
<evidence type="ECO:0000313" key="10">
    <source>
        <dbReference type="Proteomes" id="UP000051845"/>
    </source>
</evidence>